<dbReference type="UniPathway" id="UPA00094"/>
<name>A0A1I8EGF2_WUCBA</name>
<dbReference type="WBParaSite" id="maker-PairedContig_1944-snap-gene-3.26-mRNA-1">
    <property type="protein sequence ID" value="maker-PairedContig_1944-snap-gene-3.26-mRNA-1"/>
    <property type="gene ID" value="maker-PairedContig_1944-snap-gene-3.26"/>
</dbReference>
<proteinExistence type="predicted"/>
<dbReference type="STRING" id="6293.A0A1I8EGF2"/>
<reference evidence="1" key="1">
    <citation type="submission" date="2016-11" db="UniProtKB">
        <authorList>
            <consortium name="WormBaseParasite"/>
        </authorList>
    </citation>
    <scope>IDENTIFICATION</scope>
    <source>
        <strain evidence="1">pt0022</strain>
    </source>
</reference>
<sequence length="106" mass="12747">MFALNNFELYKNNLSGLHTDYKYWYALPFEKVIDPVKKTIYFQKNWSYFFVIKLIQYFMKSRSAFNLRWPLFTWNLSLALFNIFGYDPHTTIPGNLSILVLFGKSH</sequence>
<organism evidence="1">
    <name type="scientific">Wuchereria bancrofti</name>
    <dbReference type="NCBI Taxonomy" id="6293"/>
    <lineage>
        <taxon>Eukaryota</taxon>
        <taxon>Metazoa</taxon>
        <taxon>Ecdysozoa</taxon>
        <taxon>Nematoda</taxon>
        <taxon>Chromadorea</taxon>
        <taxon>Rhabditida</taxon>
        <taxon>Spirurina</taxon>
        <taxon>Spiruromorpha</taxon>
        <taxon>Filarioidea</taxon>
        <taxon>Onchocercidae</taxon>
        <taxon>Wuchereria</taxon>
    </lineage>
</organism>
<dbReference type="AlphaFoldDB" id="A0A1I8EGF2"/>
<evidence type="ECO:0000313" key="1">
    <source>
        <dbReference type="WBParaSite" id="maker-PairedContig_1944-snap-gene-3.26-mRNA-1"/>
    </source>
</evidence>
<protein>
    <submittedName>
        <fullName evidence="1">Uncharacterized protein</fullName>
    </submittedName>
</protein>
<dbReference type="GO" id="GO:0006633">
    <property type="term" value="P:fatty acid biosynthetic process"/>
    <property type="evidence" value="ECO:0007669"/>
    <property type="project" value="UniProtKB-UniPathway"/>
</dbReference>
<accession>A0A1I8EGF2</accession>